<dbReference type="GO" id="GO:0005886">
    <property type="term" value="C:plasma membrane"/>
    <property type="evidence" value="ECO:0007669"/>
    <property type="project" value="UniProtKB-SubCell"/>
</dbReference>
<protein>
    <submittedName>
        <fullName evidence="4">Alanine glycine permease</fullName>
    </submittedName>
</protein>
<comment type="subcellular location">
    <subcellularLocation>
        <location evidence="1">Cell membrane</location>
        <topology evidence="1">Multi-pass membrane protein</topology>
    </subcellularLocation>
</comment>
<reference evidence="4 5" key="1">
    <citation type="submission" date="2018-01" db="EMBL/GenBank/DDBJ databases">
        <title>Bacillus asahii Genome sequencing and assembly.</title>
        <authorList>
            <person name="Jiang H."/>
            <person name="Feng Y."/>
            <person name="Zhao F."/>
            <person name="Lin X."/>
        </authorList>
    </citation>
    <scope>NUCLEOTIDE SEQUENCE [LARGE SCALE GENOMIC DNA]</scope>
    <source>
        <strain evidence="4 5">OM18</strain>
    </source>
</reference>
<dbReference type="EMBL" id="CP026095">
    <property type="protein sequence ID" value="AZV43323.1"/>
    <property type="molecule type" value="Genomic_DNA"/>
</dbReference>
<evidence type="ECO:0000256" key="2">
    <source>
        <dbReference type="ARBA" id="ARBA00022970"/>
    </source>
</evidence>
<organism evidence="4 5">
    <name type="scientific">Peribacillus asahii</name>
    <dbReference type="NCBI Taxonomy" id="228899"/>
    <lineage>
        <taxon>Bacteria</taxon>
        <taxon>Bacillati</taxon>
        <taxon>Bacillota</taxon>
        <taxon>Bacilli</taxon>
        <taxon>Bacillales</taxon>
        <taxon>Bacillaceae</taxon>
        <taxon>Peribacillus</taxon>
    </lineage>
</organism>
<evidence type="ECO:0000256" key="1">
    <source>
        <dbReference type="ARBA" id="ARBA00004651"/>
    </source>
</evidence>
<feature type="transmembrane region" description="Helical" evidence="3">
    <location>
        <begin position="20"/>
        <end position="38"/>
    </location>
</feature>
<evidence type="ECO:0000313" key="4">
    <source>
        <dbReference type="EMBL" id="AZV43323.1"/>
    </source>
</evidence>
<dbReference type="KEGG" id="pasa:BAOM_2714"/>
<keyword evidence="2" id="KW-0029">Amino-acid transport</keyword>
<name>A0A3T0KSR9_9BACI</name>
<dbReference type="PANTHER" id="PTHR43495:SF5">
    <property type="entry name" value="GAMMA-AMINOBUTYRIC ACID PERMEASE"/>
    <property type="match status" value="1"/>
</dbReference>
<dbReference type="GO" id="GO:0006865">
    <property type="term" value="P:amino acid transport"/>
    <property type="evidence" value="ECO:0007669"/>
    <property type="project" value="UniProtKB-KW"/>
</dbReference>
<proteinExistence type="predicted"/>
<keyword evidence="3" id="KW-0812">Transmembrane</keyword>
<keyword evidence="3" id="KW-1133">Transmembrane helix</keyword>
<dbReference type="AlphaFoldDB" id="A0A3T0KSR9"/>
<sequence length="49" mass="5107">MKKQQNELEQSLSARHMSMIAIGGVIGAGLFVGSDVAIHKIGLGILSSI</sequence>
<dbReference type="Proteomes" id="UP000283095">
    <property type="component" value="Chromosome"/>
</dbReference>
<accession>A0A3T0KSR9</accession>
<keyword evidence="2" id="KW-0813">Transport</keyword>
<dbReference type="RefSeq" id="WP_164853215.1">
    <property type="nucleotide sequence ID" value="NZ_CP026095.1"/>
</dbReference>
<dbReference type="PANTHER" id="PTHR43495">
    <property type="entry name" value="GABA PERMEASE"/>
    <property type="match status" value="1"/>
</dbReference>
<evidence type="ECO:0000256" key="3">
    <source>
        <dbReference type="SAM" id="Phobius"/>
    </source>
</evidence>
<evidence type="ECO:0000313" key="5">
    <source>
        <dbReference type="Proteomes" id="UP000283095"/>
    </source>
</evidence>
<gene>
    <name evidence="4" type="ORF">BAOM_2714</name>
</gene>
<keyword evidence="3" id="KW-0472">Membrane</keyword>